<accession>A0A1I2DW12</accession>
<dbReference type="STRING" id="1798228.SAMN05216574_106140"/>
<keyword evidence="3 7" id="KW-0812">Transmembrane</keyword>
<dbReference type="InterPro" id="IPR010619">
    <property type="entry name" value="ThrE-like_N"/>
</dbReference>
<feature type="transmembrane region" description="Helical" evidence="7">
    <location>
        <begin position="328"/>
        <end position="346"/>
    </location>
</feature>
<evidence type="ECO:0000256" key="3">
    <source>
        <dbReference type="ARBA" id="ARBA00022692"/>
    </source>
</evidence>
<dbReference type="GO" id="GO:0005886">
    <property type="term" value="C:plasma membrane"/>
    <property type="evidence" value="ECO:0007669"/>
    <property type="project" value="UniProtKB-SubCell"/>
</dbReference>
<keyword evidence="5 7" id="KW-0472">Membrane</keyword>
<comment type="subcellular location">
    <subcellularLocation>
        <location evidence="1">Cell membrane</location>
        <topology evidence="1">Multi-pass membrane protein</topology>
    </subcellularLocation>
</comment>
<evidence type="ECO:0000256" key="4">
    <source>
        <dbReference type="ARBA" id="ARBA00022989"/>
    </source>
</evidence>
<evidence type="ECO:0000256" key="2">
    <source>
        <dbReference type="ARBA" id="ARBA00022475"/>
    </source>
</evidence>
<name>A0A1I2DW12_9ACTN</name>
<feature type="transmembrane region" description="Helical" evidence="7">
    <location>
        <begin position="353"/>
        <end position="374"/>
    </location>
</feature>
<dbReference type="InterPro" id="IPR050539">
    <property type="entry name" value="ThrE_Dicarb/AminoAcid_Exp"/>
</dbReference>
<evidence type="ECO:0000259" key="9">
    <source>
        <dbReference type="Pfam" id="PF12821"/>
    </source>
</evidence>
<protein>
    <submittedName>
        <fullName evidence="10">Uncharacterized membrane protein YjjP, DUF1212 family</fullName>
    </submittedName>
</protein>
<keyword evidence="11" id="KW-1185">Reference proteome</keyword>
<dbReference type="AlphaFoldDB" id="A0A1I2DW12"/>
<reference evidence="11" key="1">
    <citation type="submission" date="2016-10" db="EMBL/GenBank/DDBJ databases">
        <authorList>
            <person name="Varghese N."/>
            <person name="Submissions S."/>
        </authorList>
    </citation>
    <scope>NUCLEOTIDE SEQUENCE [LARGE SCALE GENOMIC DNA]</scope>
    <source>
        <strain evidence="11">DSM 46838</strain>
    </source>
</reference>
<dbReference type="PANTHER" id="PTHR34390">
    <property type="entry name" value="UPF0442 PROTEIN YJJB-RELATED"/>
    <property type="match status" value="1"/>
</dbReference>
<evidence type="ECO:0000259" key="8">
    <source>
        <dbReference type="Pfam" id="PF06738"/>
    </source>
</evidence>
<dbReference type="EMBL" id="FOND01000006">
    <property type="protein sequence ID" value="SFE84441.1"/>
    <property type="molecule type" value="Genomic_DNA"/>
</dbReference>
<dbReference type="Proteomes" id="UP000198589">
    <property type="component" value="Unassembled WGS sequence"/>
</dbReference>
<feature type="transmembrane region" description="Helical" evidence="7">
    <location>
        <begin position="240"/>
        <end position="258"/>
    </location>
</feature>
<feature type="transmembrane region" description="Helical" evidence="7">
    <location>
        <begin position="133"/>
        <end position="155"/>
    </location>
</feature>
<feature type="domain" description="Threonine/Serine exporter ThrE" evidence="9">
    <location>
        <begin position="284"/>
        <end position="407"/>
    </location>
</feature>
<evidence type="ECO:0000256" key="1">
    <source>
        <dbReference type="ARBA" id="ARBA00004651"/>
    </source>
</evidence>
<dbReference type="GO" id="GO:0022857">
    <property type="term" value="F:transmembrane transporter activity"/>
    <property type="evidence" value="ECO:0007669"/>
    <property type="project" value="InterPro"/>
</dbReference>
<sequence>MHLPEPDEREAYRVLDFALRAGEVLLSGGAAASEVMAATIALAGACGLRGVVCEVTFTSITLSYVRAPDVAPVTSVRLVQQRTPDYTRVTEIHNLVDDLVGGQVSVPAAMSRLDEVVQRRHPYHRWVVTGFRALLGASVAVLLGAGPLVTLIAFLTSVLVDRVTGALLARALPDFYANVVGAAIATSVAMGVMATDLGVRPSLIVASGIILLLPGVTLVGSVQDAINGYLLTASARAFEVFVLTAGIVSGVAAILSVADQLGMSLVVSQSPVSGLGEVPVQLGAATLSAVGAAGANYAPRRTLPAAGLSGALGWGAFRGLSEIGLDPALATGIAAVLVGTGAYLLARRQHASPLVYVAAGIIPLLPGLTIYRGMLFLADGNTGTGLLLLSQATTIGLALAAGVILGEFLARPAPGKARRSRSRRG</sequence>
<keyword evidence="4 7" id="KW-1133">Transmembrane helix</keyword>
<gene>
    <name evidence="10" type="ORF">SAMN05216574_106140</name>
</gene>
<proteinExistence type="inferred from homology"/>
<evidence type="ECO:0000256" key="5">
    <source>
        <dbReference type="ARBA" id="ARBA00023136"/>
    </source>
</evidence>
<comment type="similarity">
    <text evidence="6">Belongs to the ThrE exporter (TC 2.A.79) family.</text>
</comment>
<keyword evidence="2" id="KW-1003">Cell membrane</keyword>
<dbReference type="Pfam" id="PF12821">
    <property type="entry name" value="ThrE_2"/>
    <property type="match status" value="1"/>
</dbReference>
<evidence type="ECO:0000256" key="7">
    <source>
        <dbReference type="SAM" id="Phobius"/>
    </source>
</evidence>
<feature type="transmembrane region" description="Helical" evidence="7">
    <location>
        <begin position="386"/>
        <end position="410"/>
    </location>
</feature>
<feature type="transmembrane region" description="Helical" evidence="7">
    <location>
        <begin position="175"/>
        <end position="195"/>
    </location>
</feature>
<evidence type="ECO:0000313" key="10">
    <source>
        <dbReference type="EMBL" id="SFE84441.1"/>
    </source>
</evidence>
<feature type="transmembrane region" description="Helical" evidence="7">
    <location>
        <begin position="202"/>
        <end position="220"/>
    </location>
</feature>
<dbReference type="InterPro" id="IPR024528">
    <property type="entry name" value="ThrE_2"/>
</dbReference>
<evidence type="ECO:0000256" key="6">
    <source>
        <dbReference type="ARBA" id="ARBA00034125"/>
    </source>
</evidence>
<organism evidence="10 11">
    <name type="scientific">Blastococcus tunisiensis</name>
    <dbReference type="NCBI Taxonomy" id="1798228"/>
    <lineage>
        <taxon>Bacteria</taxon>
        <taxon>Bacillati</taxon>
        <taxon>Actinomycetota</taxon>
        <taxon>Actinomycetes</taxon>
        <taxon>Geodermatophilales</taxon>
        <taxon>Geodermatophilaceae</taxon>
        <taxon>Blastococcus</taxon>
    </lineage>
</organism>
<dbReference type="GO" id="GO:0015744">
    <property type="term" value="P:succinate transport"/>
    <property type="evidence" value="ECO:0007669"/>
    <property type="project" value="TreeGrafter"/>
</dbReference>
<dbReference type="Pfam" id="PF06738">
    <property type="entry name" value="ThrE"/>
    <property type="match status" value="1"/>
</dbReference>
<evidence type="ECO:0000313" key="11">
    <source>
        <dbReference type="Proteomes" id="UP000198589"/>
    </source>
</evidence>
<feature type="domain" description="Threonine/serine exporter-like N-terminal" evidence="8">
    <location>
        <begin position="16"/>
        <end position="257"/>
    </location>
</feature>